<dbReference type="AlphaFoldDB" id="A0A8H9HVN4"/>
<proteinExistence type="predicted"/>
<dbReference type="EMBL" id="BMUB01000014">
    <property type="protein sequence ID" value="GGU92138.1"/>
    <property type="molecule type" value="Genomic_DNA"/>
</dbReference>
<reference evidence="1" key="2">
    <citation type="submission" date="2020-09" db="EMBL/GenBank/DDBJ databases">
        <authorList>
            <person name="Sun Q."/>
            <person name="Ohkuma M."/>
        </authorList>
    </citation>
    <scope>NUCLEOTIDE SEQUENCE</scope>
    <source>
        <strain evidence="1">JCM 4434</strain>
    </source>
</reference>
<evidence type="ECO:0008006" key="3">
    <source>
        <dbReference type="Google" id="ProtNLM"/>
    </source>
</evidence>
<comment type="caution">
    <text evidence="1">The sequence shown here is derived from an EMBL/GenBank/DDBJ whole genome shotgun (WGS) entry which is preliminary data.</text>
</comment>
<evidence type="ECO:0000313" key="2">
    <source>
        <dbReference type="Proteomes" id="UP000610124"/>
    </source>
</evidence>
<accession>A0A8H9HVN4</accession>
<gene>
    <name evidence="1" type="ORF">GCM10010502_51870</name>
</gene>
<evidence type="ECO:0000313" key="1">
    <source>
        <dbReference type="EMBL" id="GGU92138.1"/>
    </source>
</evidence>
<organism evidence="1 2">
    <name type="scientific">Kitasatospora aureofaciens</name>
    <name type="common">Streptomyces aureofaciens</name>
    <dbReference type="NCBI Taxonomy" id="1894"/>
    <lineage>
        <taxon>Bacteria</taxon>
        <taxon>Bacillati</taxon>
        <taxon>Actinomycetota</taxon>
        <taxon>Actinomycetes</taxon>
        <taxon>Kitasatosporales</taxon>
        <taxon>Streptomycetaceae</taxon>
        <taxon>Kitasatospora</taxon>
    </lineage>
</organism>
<name>A0A8H9HVN4_KITAU</name>
<reference evidence="1" key="1">
    <citation type="journal article" date="2014" name="Int. J. Syst. Evol. Microbiol.">
        <title>Complete genome sequence of Corynebacterium casei LMG S-19264T (=DSM 44701T), isolated from a smear-ripened cheese.</title>
        <authorList>
            <consortium name="US DOE Joint Genome Institute (JGI-PGF)"/>
            <person name="Walter F."/>
            <person name="Albersmeier A."/>
            <person name="Kalinowski J."/>
            <person name="Ruckert C."/>
        </authorList>
    </citation>
    <scope>NUCLEOTIDE SEQUENCE</scope>
    <source>
        <strain evidence="1">JCM 4434</strain>
    </source>
</reference>
<protein>
    <recommendedName>
        <fullName evidence="3">Transposase IS701-like DDE domain-containing protein</fullName>
    </recommendedName>
</protein>
<sequence>MSTLEDRAVAARHSPDPARWRAMSDQCMARFAGRFRRVEPRASACSYLLGLLSGVERKNCWQTAEQADHTRPGSLQRLLRYACWVPTRAVEAVHTTAV</sequence>
<dbReference type="Proteomes" id="UP000610124">
    <property type="component" value="Unassembled WGS sequence"/>
</dbReference>